<keyword evidence="7 9" id="KW-0505">Motor protein</keyword>
<evidence type="ECO:0000313" key="14">
    <source>
        <dbReference type="EMBL" id="CAE0271739.1"/>
    </source>
</evidence>
<gene>
    <name evidence="14" type="ORF">SELO1098_LOCUS564</name>
</gene>
<dbReference type="FunFam" id="3.40.850.10:FF:000029">
    <property type="entry name" value="Kinesin-like protein KIF17"/>
    <property type="match status" value="1"/>
</dbReference>
<dbReference type="GO" id="GO:0005524">
    <property type="term" value="F:ATP binding"/>
    <property type="evidence" value="ECO:0007669"/>
    <property type="project" value="UniProtKB-UniRule"/>
</dbReference>
<protein>
    <recommendedName>
        <fullName evidence="10">Kinesin-like protein</fullName>
    </recommendedName>
</protein>
<evidence type="ECO:0000256" key="1">
    <source>
        <dbReference type="ARBA" id="ARBA00004245"/>
    </source>
</evidence>
<keyword evidence="8" id="KW-0206">Cytoskeleton</keyword>
<keyword evidence="5 9" id="KW-0067">ATP-binding</keyword>
<dbReference type="InterPro" id="IPR027640">
    <property type="entry name" value="Kinesin-like_fam"/>
</dbReference>
<evidence type="ECO:0000256" key="5">
    <source>
        <dbReference type="ARBA" id="ARBA00022840"/>
    </source>
</evidence>
<reference evidence="14" key="1">
    <citation type="submission" date="2021-01" db="EMBL/GenBank/DDBJ databases">
        <authorList>
            <person name="Corre E."/>
            <person name="Pelletier E."/>
            <person name="Niang G."/>
            <person name="Scheremetjew M."/>
            <person name="Finn R."/>
            <person name="Kale V."/>
            <person name="Holt S."/>
            <person name="Cochrane G."/>
            <person name="Meng A."/>
            <person name="Brown T."/>
            <person name="Cohen L."/>
        </authorList>
    </citation>
    <scope>NUCLEOTIDE SEQUENCE</scope>
    <source>
        <strain evidence="14">CCAP 955/1</strain>
    </source>
</reference>
<dbReference type="GO" id="GO:0003777">
    <property type="term" value="F:microtubule motor activity"/>
    <property type="evidence" value="ECO:0007669"/>
    <property type="project" value="InterPro"/>
</dbReference>
<dbReference type="SUPFAM" id="SSF52540">
    <property type="entry name" value="P-loop containing nucleoside triphosphate hydrolases"/>
    <property type="match status" value="1"/>
</dbReference>
<feature type="region of interest" description="Disordered" evidence="12">
    <location>
        <begin position="729"/>
        <end position="863"/>
    </location>
</feature>
<dbReference type="GO" id="GO:0008017">
    <property type="term" value="F:microtubule binding"/>
    <property type="evidence" value="ECO:0007669"/>
    <property type="project" value="InterPro"/>
</dbReference>
<feature type="binding site" evidence="9">
    <location>
        <begin position="94"/>
        <end position="101"/>
    </location>
    <ligand>
        <name>ATP</name>
        <dbReference type="ChEBI" id="CHEBI:30616"/>
    </ligand>
</feature>
<feature type="coiled-coil region" evidence="11">
    <location>
        <begin position="406"/>
        <end position="584"/>
    </location>
</feature>
<organism evidence="14">
    <name type="scientific">Spumella elongata</name>
    <dbReference type="NCBI Taxonomy" id="89044"/>
    <lineage>
        <taxon>Eukaryota</taxon>
        <taxon>Sar</taxon>
        <taxon>Stramenopiles</taxon>
        <taxon>Ochrophyta</taxon>
        <taxon>Chrysophyceae</taxon>
        <taxon>Chromulinales</taxon>
        <taxon>Chromulinaceae</taxon>
        <taxon>Spumella</taxon>
    </lineage>
</organism>
<evidence type="ECO:0000256" key="11">
    <source>
        <dbReference type="SAM" id="Coils"/>
    </source>
</evidence>
<evidence type="ECO:0000256" key="4">
    <source>
        <dbReference type="ARBA" id="ARBA00022741"/>
    </source>
</evidence>
<comment type="subcellular location">
    <subcellularLocation>
        <location evidence="1">Cytoplasm</location>
        <location evidence="1">Cytoskeleton</location>
    </subcellularLocation>
</comment>
<proteinExistence type="inferred from homology"/>
<feature type="domain" description="Kinesin motor" evidence="13">
    <location>
        <begin position="7"/>
        <end position="337"/>
    </location>
</feature>
<feature type="compositionally biased region" description="Low complexity" evidence="12">
    <location>
        <begin position="740"/>
        <end position="760"/>
    </location>
</feature>
<dbReference type="PROSITE" id="PS50067">
    <property type="entry name" value="KINESIN_MOTOR_2"/>
    <property type="match status" value="1"/>
</dbReference>
<evidence type="ECO:0000256" key="8">
    <source>
        <dbReference type="ARBA" id="ARBA00023212"/>
    </source>
</evidence>
<evidence type="ECO:0000256" key="3">
    <source>
        <dbReference type="ARBA" id="ARBA00022701"/>
    </source>
</evidence>
<dbReference type="PANTHER" id="PTHR47969">
    <property type="entry name" value="CHROMOSOME-ASSOCIATED KINESIN KIF4A-RELATED"/>
    <property type="match status" value="1"/>
</dbReference>
<dbReference type="GO" id="GO:0007018">
    <property type="term" value="P:microtubule-based movement"/>
    <property type="evidence" value="ECO:0007669"/>
    <property type="project" value="InterPro"/>
</dbReference>
<dbReference type="GO" id="GO:0005874">
    <property type="term" value="C:microtubule"/>
    <property type="evidence" value="ECO:0007669"/>
    <property type="project" value="UniProtKB-KW"/>
</dbReference>
<keyword evidence="2" id="KW-0963">Cytoplasm</keyword>
<evidence type="ECO:0000256" key="9">
    <source>
        <dbReference type="PROSITE-ProRule" id="PRU00283"/>
    </source>
</evidence>
<keyword evidence="3 10" id="KW-0493">Microtubule</keyword>
<dbReference type="AlphaFoldDB" id="A0A7S3LY70"/>
<dbReference type="PROSITE" id="PS00411">
    <property type="entry name" value="KINESIN_MOTOR_1"/>
    <property type="match status" value="1"/>
</dbReference>
<dbReference type="SMART" id="SM00129">
    <property type="entry name" value="KISc"/>
    <property type="match status" value="1"/>
</dbReference>
<dbReference type="EMBL" id="HBIC01000984">
    <property type="protein sequence ID" value="CAE0271739.1"/>
    <property type="molecule type" value="Transcribed_RNA"/>
</dbReference>
<dbReference type="InterPro" id="IPR036961">
    <property type="entry name" value="Kinesin_motor_dom_sf"/>
</dbReference>
<evidence type="ECO:0000256" key="10">
    <source>
        <dbReference type="RuleBase" id="RU000394"/>
    </source>
</evidence>
<comment type="similarity">
    <text evidence="9 10">Belongs to the TRAFAC class myosin-kinesin ATPase superfamily. Kinesin family.</text>
</comment>
<dbReference type="PRINTS" id="PR00380">
    <property type="entry name" value="KINESINHEAVY"/>
</dbReference>
<evidence type="ECO:0000256" key="2">
    <source>
        <dbReference type="ARBA" id="ARBA00022490"/>
    </source>
</evidence>
<evidence type="ECO:0000256" key="6">
    <source>
        <dbReference type="ARBA" id="ARBA00023054"/>
    </source>
</evidence>
<evidence type="ECO:0000256" key="12">
    <source>
        <dbReference type="SAM" id="MobiDB-lite"/>
    </source>
</evidence>
<dbReference type="InterPro" id="IPR019821">
    <property type="entry name" value="Kinesin_motor_CS"/>
</dbReference>
<evidence type="ECO:0000256" key="7">
    <source>
        <dbReference type="ARBA" id="ARBA00023175"/>
    </source>
</evidence>
<keyword evidence="6 11" id="KW-0175">Coiled coil</keyword>
<accession>A0A7S3LY70</accession>
<name>A0A7S3LY70_9STRA</name>
<dbReference type="Pfam" id="PF00225">
    <property type="entry name" value="Kinesin"/>
    <property type="match status" value="1"/>
</dbReference>
<dbReference type="Gene3D" id="3.40.850.10">
    <property type="entry name" value="Kinesin motor domain"/>
    <property type="match status" value="1"/>
</dbReference>
<dbReference type="PANTHER" id="PTHR47969:SF21">
    <property type="entry name" value="KINESIN-LIKE PROTEIN"/>
    <property type="match status" value="1"/>
</dbReference>
<dbReference type="InterPro" id="IPR027417">
    <property type="entry name" value="P-loop_NTPase"/>
</dbReference>
<feature type="compositionally biased region" description="Low complexity" evidence="12">
    <location>
        <begin position="786"/>
        <end position="813"/>
    </location>
</feature>
<evidence type="ECO:0000259" key="13">
    <source>
        <dbReference type="PROSITE" id="PS50067"/>
    </source>
</evidence>
<dbReference type="InterPro" id="IPR001752">
    <property type="entry name" value="Kinesin_motor_dom"/>
</dbReference>
<keyword evidence="4 9" id="KW-0547">Nucleotide-binding</keyword>
<sequence>MSKPDETVKVVVRIRPLFGEEIRNGNLVAATAYPERGQITVRNPKANDSEPPKDFFFDAVFDDKVEQKHIYDVCASDLVMSVMNGYNGTIFAYGQTGAGKTHTMEGKPDPPHLRGIIPNSFQHIFEHVNSAKDQQFLIRASYLEIYNEEIRDLLSKTPKVGLELKENVDSGVYVKDLSSFVVKNVAEIDHVMQSGKTNRSTGATAMNQTSSRSHSIFTIVVECGESDARGDHIRVGKLNLVDLAGSERQSKTGATGDRLKEANNINLSLTALGNVIKALIDPKCTHVPYRDSKLTRLLQNSLGGNAKTVMCANCGPADYNFDETISTLRYANRAKNIKNKPKINEDPKDAMLREYQDQIKALRDQLAATQRGVMIQADGTEVMMHNAQKEIVERIIEKEVVREVRVGISKEEVEAMEMRIKEEKERVMKQAEQDIKALIDQVGTTGKQRAELQALLDRETEEKKILNDQSRALNAKLHDMEAKLIKGGEVISKAAQQEQALRKAEKELRERQMQEAQLARELAMKEEANLQLEEHFSSLQEEVEVKTKKLKKLWTRYQGAQSELKEAEAEFATERADMLDAIRQLTRTLKLKELIIANFIPEETSAMLERRAVWVENEEGDGWVIPKMDMSGNALRAAIARPISGNKLRRPETDFARNRKQVDTNPRYKYDNIMATELDMPEKNTQEFSGAGMKSRVDPILAMDLNGDEGDDVVFNSVDAIPSPYLAYETPAGPPITDDGNNNAGASKRSSSSSGGAASGRPKTGKKKESSGGRSSAVNDTDYNNYSSASASSSAQQQVYSGSSAGNTAGGSSRPKSATRRRDDPNTGASAANYRVEDSYNSRGGSRYQEEEQYPTARGLIKK</sequence>